<gene>
    <name evidence="1" type="ORF">HaLaN_26175</name>
</gene>
<protein>
    <submittedName>
        <fullName evidence="1">Uncharacterized protein</fullName>
    </submittedName>
</protein>
<name>A0A6A0A5L9_HAELA</name>
<dbReference type="EMBL" id="BLLF01003622">
    <property type="protein sequence ID" value="GFH27795.1"/>
    <property type="molecule type" value="Genomic_DNA"/>
</dbReference>
<evidence type="ECO:0000313" key="1">
    <source>
        <dbReference type="EMBL" id="GFH27795.1"/>
    </source>
</evidence>
<dbReference type="Proteomes" id="UP000485058">
    <property type="component" value="Unassembled WGS sequence"/>
</dbReference>
<evidence type="ECO:0000313" key="2">
    <source>
        <dbReference type="Proteomes" id="UP000485058"/>
    </source>
</evidence>
<feature type="non-terminal residue" evidence="1">
    <location>
        <position position="90"/>
    </location>
</feature>
<accession>A0A6A0A5L9</accession>
<keyword evidence="2" id="KW-1185">Reference proteome</keyword>
<proteinExistence type="predicted"/>
<comment type="caution">
    <text evidence="1">The sequence shown here is derived from an EMBL/GenBank/DDBJ whole genome shotgun (WGS) entry which is preliminary data.</text>
</comment>
<sequence>MELAGREAEVQRLEAELAMAVSRQHQPGSPPGPSAHVHERLRTQLSAANAQLASAYSTAGSLLRKLAGTKAAGGLVPFAGFSAATTQPGQ</sequence>
<organism evidence="1 2">
    <name type="scientific">Haematococcus lacustris</name>
    <name type="common">Green alga</name>
    <name type="synonym">Haematococcus pluvialis</name>
    <dbReference type="NCBI Taxonomy" id="44745"/>
    <lineage>
        <taxon>Eukaryota</taxon>
        <taxon>Viridiplantae</taxon>
        <taxon>Chlorophyta</taxon>
        <taxon>core chlorophytes</taxon>
        <taxon>Chlorophyceae</taxon>
        <taxon>CS clade</taxon>
        <taxon>Chlamydomonadales</taxon>
        <taxon>Haematococcaceae</taxon>
        <taxon>Haematococcus</taxon>
    </lineage>
</organism>
<reference evidence="1 2" key="1">
    <citation type="submission" date="2020-02" db="EMBL/GenBank/DDBJ databases">
        <title>Draft genome sequence of Haematococcus lacustris strain NIES-144.</title>
        <authorList>
            <person name="Morimoto D."/>
            <person name="Nakagawa S."/>
            <person name="Yoshida T."/>
            <person name="Sawayama S."/>
        </authorList>
    </citation>
    <scope>NUCLEOTIDE SEQUENCE [LARGE SCALE GENOMIC DNA]</scope>
    <source>
        <strain evidence="1 2">NIES-144</strain>
    </source>
</reference>
<dbReference type="AlphaFoldDB" id="A0A6A0A5L9"/>
<feature type="non-terminal residue" evidence="1">
    <location>
        <position position="1"/>
    </location>
</feature>